<gene>
    <name evidence="2" type="ORF">GPM918_LOCUS39337</name>
    <name evidence="3" type="ORF">SRO942_LOCUS40205</name>
</gene>
<accession>A0A815WXB9</accession>
<dbReference type="Proteomes" id="UP000681722">
    <property type="component" value="Unassembled WGS sequence"/>
</dbReference>
<reference evidence="2" key="1">
    <citation type="submission" date="2021-02" db="EMBL/GenBank/DDBJ databases">
        <authorList>
            <person name="Nowell W R."/>
        </authorList>
    </citation>
    <scope>NUCLEOTIDE SEQUENCE</scope>
</reference>
<dbReference type="InterPro" id="IPR042099">
    <property type="entry name" value="ANL_N_sf"/>
</dbReference>
<dbReference type="EMBL" id="CAJNOQ010027424">
    <property type="protein sequence ID" value="CAF1553361.1"/>
    <property type="molecule type" value="Genomic_DNA"/>
</dbReference>
<name>A0A815WXB9_9BILA</name>
<evidence type="ECO:0000259" key="1">
    <source>
        <dbReference type="Pfam" id="PF00501"/>
    </source>
</evidence>
<dbReference type="Gene3D" id="3.40.50.12780">
    <property type="entry name" value="N-terminal domain of ligase-like"/>
    <property type="match status" value="1"/>
</dbReference>
<evidence type="ECO:0000313" key="2">
    <source>
        <dbReference type="EMBL" id="CAF1553361.1"/>
    </source>
</evidence>
<keyword evidence="4" id="KW-1185">Reference proteome</keyword>
<comment type="caution">
    <text evidence="2">The sequence shown here is derived from an EMBL/GenBank/DDBJ whole genome shotgun (WGS) entry which is preliminary data.</text>
</comment>
<sequence>MLKPGGHMNMSYLSETICQKQVTIIYTGPTIIRMLCDYFLLVNNDVDSISRIKTLRNILLAGELSKPKHLSTLGKYLYPSTNVYILYGASEFLISIINNIKNIHDLRNSTTVIPLGRPLINYEVFILNDKMQPVEKDEIGE</sequence>
<dbReference type="EMBL" id="CAJOBC010093117">
    <property type="protein sequence ID" value="CAF4414516.1"/>
    <property type="molecule type" value="Genomic_DNA"/>
</dbReference>
<dbReference type="Proteomes" id="UP000663829">
    <property type="component" value="Unassembled WGS sequence"/>
</dbReference>
<protein>
    <recommendedName>
        <fullName evidence="1">AMP-dependent synthetase/ligase domain-containing protein</fullName>
    </recommendedName>
</protein>
<dbReference type="InterPro" id="IPR000873">
    <property type="entry name" value="AMP-dep_synth/lig_dom"/>
</dbReference>
<proteinExistence type="predicted"/>
<organism evidence="2 4">
    <name type="scientific">Didymodactylos carnosus</name>
    <dbReference type="NCBI Taxonomy" id="1234261"/>
    <lineage>
        <taxon>Eukaryota</taxon>
        <taxon>Metazoa</taxon>
        <taxon>Spiralia</taxon>
        <taxon>Gnathifera</taxon>
        <taxon>Rotifera</taxon>
        <taxon>Eurotatoria</taxon>
        <taxon>Bdelloidea</taxon>
        <taxon>Philodinida</taxon>
        <taxon>Philodinidae</taxon>
        <taxon>Didymodactylos</taxon>
    </lineage>
</organism>
<dbReference type="SUPFAM" id="SSF56801">
    <property type="entry name" value="Acetyl-CoA synthetase-like"/>
    <property type="match status" value="1"/>
</dbReference>
<evidence type="ECO:0000313" key="3">
    <source>
        <dbReference type="EMBL" id="CAF4414516.1"/>
    </source>
</evidence>
<feature type="non-terminal residue" evidence="2">
    <location>
        <position position="1"/>
    </location>
</feature>
<feature type="domain" description="AMP-dependent synthetase/ligase" evidence="1">
    <location>
        <begin position="10"/>
        <end position="141"/>
    </location>
</feature>
<dbReference type="AlphaFoldDB" id="A0A815WXB9"/>
<evidence type="ECO:0000313" key="4">
    <source>
        <dbReference type="Proteomes" id="UP000663829"/>
    </source>
</evidence>
<dbReference type="Pfam" id="PF00501">
    <property type="entry name" value="AMP-binding"/>
    <property type="match status" value="1"/>
</dbReference>
<dbReference type="OrthoDB" id="329835at2759"/>